<evidence type="ECO:0000256" key="7">
    <source>
        <dbReference type="PIRNR" id="PIRNR016262"/>
    </source>
</evidence>
<feature type="binding site" evidence="6 9">
    <location>
        <begin position="71"/>
        <end position="78"/>
    </location>
    <ligand>
        <name>substrate</name>
    </ligand>
</feature>
<evidence type="ECO:0000313" key="12">
    <source>
        <dbReference type="EMBL" id="KAF7786830.1"/>
    </source>
</evidence>
<dbReference type="PANTHER" id="PTHR10993">
    <property type="entry name" value="OCTANOYLTRANSFERASE"/>
    <property type="match status" value="1"/>
</dbReference>
<evidence type="ECO:0000256" key="3">
    <source>
        <dbReference type="ARBA" id="ARBA00022679"/>
    </source>
</evidence>
<dbReference type="GO" id="GO:0005737">
    <property type="term" value="C:cytoplasm"/>
    <property type="evidence" value="ECO:0007669"/>
    <property type="project" value="UniProtKB-SubCell"/>
</dbReference>
<dbReference type="AlphaFoldDB" id="A0A8T0C8B4"/>
<comment type="subcellular location">
    <subcellularLocation>
        <location evidence="6">Cytoplasm</location>
    </subcellularLocation>
</comment>
<comment type="miscellaneous">
    <text evidence="6">In the reaction, the free carboxyl group of octanoic acid is attached via an amide linkage to the epsilon-amino group of a specific lysine residue of lipoyl domains of lipoate-dependent enzymes.</text>
</comment>
<dbReference type="InterPro" id="IPR020605">
    <property type="entry name" value="Octanoyltransferase_CS"/>
</dbReference>
<dbReference type="Proteomes" id="UP000016480">
    <property type="component" value="Unassembled WGS sequence"/>
</dbReference>
<comment type="caution">
    <text evidence="12">The sequence shown here is derived from an EMBL/GenBank/DDBJ whole genome shotgun (WGS) entry which is preliminary data.</text>
</comment>
<dbReference type="PIRSF" id="PIRSF016262">
    <property type="entry name" value="LPLase"/>
    <property type="match status" value="1"/>
</dbReference>
<comment type="function">
    <text evidence="5 6 7">Catalyzes the transfer of endogenously produced octanoic acid from octanoyl-acyl-carrier-protein onto the lipoyl domains of lipoate-dependent enzymes. Lipoyl-ACP can also act as a substrate although octanoyl-ACP is likely to be the physiological substrate.</text>
</comment>
<evidence type="ECO:0000256" key="2">
    <source>
        <dbReference type="ARBA" id="ARBA00022490"/>
    </source>
</evidence>
<evidence type="ECO:0000256" key="8">
    <source>
        <dbReference type="PIRSR" id="PIRSR016262-1"/>
    </source>
</evidence>
<feature type="domain" description="BPL/LPL catalytic" evidence="11">
    <location>
        <begin position="32"/>
        <end position="207"/>
    </location>
</feature>
<organism evidence="12 13">
    <name type="scientific">Pseudoalteromonas rubra</name>
    <dbReference type="NCBI Taxonomy" id="43658"/>
    <lineage>
        <taxon>Bacteria</taxon>
        <taxon>Pseudomonadati</taxon>
        <taxon>Pseudomonadota</taxon>
        <taxon>Gammaproteobacteria</taxon>
        <taxon>Alteromonadales</taxon>
        <taxon>Pseudoalteromonadaceae</taxon>
        <taxon>Pseudoalteromonas</taxon>
    </lineage>
</organism>
<comment type="similarity">
    <text evidence="6 7">Belongs to the LipB family.</text>
</comment>
<comment type="catalytic activity">
    <reaction evidence="6 7">
        <text>octanoyl-[ACP] + L-lysyl-[protein] = N(6)-octanoyl-L-lysyl-[protein] + holo-[ACP] + H(+)</text>
        <dbReference type="Rhea" id="RHEA:17665"/>
        <dbReference type="Rhea" id="RHEA-COMP:9636"/>
        <dbReference type="Rhea" id="RHEA-COMP:9685"/>
        <dbReference type="Rhea" id="RHEA-COMP:9752"/>
        <dbReference type="Rhea" id="RHEA-COMP:9928"/>
        <dbReference type="ChEBI" id="CHEBI:15378"/>
        <dbReference type="ChEBI" id="CHEBI:29969"/>
        <dbReference type="ChEBI" id="CHEBI:64479"/>
        <dbReference type="ChEBI" id="CHEBI:78463"/>
        <dbReference type="ChEBI" id="CHEBI:78809"/>
        <dbReference type="EC" id="2.3.1.181"/>
    </reaction>
</comment>
<dbReference type="PANTHER" id="PTHR10993:SF7">
    <property type="entry name" value="LIPOYLTRANSFERASE 2, MITOCHONDRIAL-RELATED"/>
    <property type="match status" value="1"/>
</dbReference>
<evidence type="ECO:0000256" key="4">
    <source>
        <dbReference type="ARBA" id="ARBA00023315"/>
    </source>
</evidence>
<dbReference type="InterPro" id="IPR004143">
    <property type="entry name" value="BPL_LPL_catalytic"/>
</dbReference>
<dbReference type="PROSITE" id="PS01313">
    <property type="entry name" value="LIPB"/>
    <property type="match status" value="1"/>
</dbReference>
<dbReference type="GeneID" id="61359046"/>
<evidence type="ECO:0000256" key="5">
    <source>
        <dbReference type="ARBA" id="ARBA00024732"/>
    </source>
</evidence>
<evidence type="ECO:0000256" key="1">
    <source>
        <dbReference type="ARBA" id="ARBA00004821"/>
    </source>
</evidence>
<dbReference type="RefSeq" id="WP_010382648.1">
    <property type="nucleotide sequence ID" value="NZ_AHCD03000035.1"/>
</dbReference>
<dbReference type="Pfam" id="PF21948">
    <property type="entry name" value="LplA-B_cat"/>
    <property type="match status" value="1"/>
</dbReference>
<dbReference type="InterPro" id="IPR000544">
    <property type="entry name" value="Octanoyltransferase"/>
</dbReference>
<reference evidence="12 13" key="1">
    <citation type="journal article" date="2012" name="J. Bacteriol.">
        <title>Genome sequence of the cycloprodigiosin-producing bacterial strain Pseudoalteromonas rubra ATCC 29570(T).</title>
        <authorList>
            <person name="Xie B.B."/>
            <person name="Shu Y.L."/>
            <person name="Qin Q.L."/>
            <person name="Rong J.C."/>
            <person name="Zhang X.Y."/>
            <person name="Chen X.L."/>
            <person name="Zhou B.C."/>
            <person name="Zhang Y.Z."/>
        </authorList>
    </citation>
    <scope>NUCLEOTIDE SEQUENCE [LARGE SCALE GENOMIC DNA]</scope>
    <source>
        <strain evidence="12 13">DSM 6842</strain>
    </source>
</reference>
<keyword evidence="4 6" id="KW-0012">Acyltransferase</keyword>
<feature type="binding site" evidence="6 9">
    <location>
        <begin position="138"/>
        <end position="140"/>
    </location>
    <ligand>
        <name>substrate</name>
    </ligand>
</feature>
<keyword evidence="3 6" id="KW-0808">Transferase</keyword>
<name>A0A8T0C8B4_9GAMM</name>
<dbReference type="FunFam" id="3.30.930.10:FF:000020">
    <property type="entry name" value="Octanoyltransferase"/>
    <property type="match status" value="1"/>
</dbReference>
<feature type="binding site" evidence="6 9">
    <location>
        <begin position="151"/>
        <end position="153"/>
    </location>
    <ligand>
        <name>substrate</name>
    </ligand>
</feature>
<feature type="site" description="Lowers pKa of active site Cys" evidence="6 10">
    <location>
        <position position="135"/>
    </location>
</feature>
<dbReference type="CDD" id="cd16444">
    <property type="entry name" value="LipB"/>
    <property type="match status" value="1"/>
</dbReference>
<dbReference type="EC" id="2.3.1.181" evidence="6 7"/>
<dbReference type="SUPFAM" id="SSF55681">
    <property type="entry name" value="Class II aaRS and biotin synthetases"/>
    <property type="match status" value="1"/>
</dbReference>
<comment type="pathway">
    <text evidence="1 6 7">Protein modification; protein lipoylation via endogenous pathway; protein N(6)-(lipoyl)lysine from octanoyl-[acyl-carrier-protein]: step 1/2.</text>
</comment>
<evidence type="ECO:0000256" key="6">
    <source>
        <dbReference type="HAMAP-Rule" id="MF_00013"/>
    </source>
</evidence>
<dbReference type="GO" id="GO:0009249">
    <property type="term" value="P:protein lipoylation"/>
    <property type="evidence" value="ECO:0007669"/>
    <property type="project" value="InterPro"/>
</dbReference>
<dbReference type="NCBIfam" id="TIGR00214">
    <property type="entry name" value="lipB"/>
    <property type="match status" value="1"/>
</dbReference>
<evidence type="ECO:0000256" key="9">
    <source>
        <dbReference type="PIRSR" id="PIRSR016262-2"/>
    </source>
</evidence>
<dbReference type="EMBL" id="AHCD03000035">
    <property type="protein sequence ID" value="KAF7786830.1"/>
    <property type="molecule type" value="Genomic_DNA"/>
</dbReference>
<evidence type="ECO:0000256" key="10">
    <source>
        <dbReference type="PIRSR" id="PIRSR016262-3"/>
    </source>
</evidence>
<proteinExistence type="inferred from homology"/>
<sequence length="217" mass="24298">MSNRSIIVRQLGRQAYEPIWQKMQSFTDTRDDDSPDEIWLVEHEPVFTQGQAGKAEHLLAPGDIPVVKVDRGGQVTYHGPGQQMMYVLFNLRRLKIGVRELVTWLEETIIDMLQEHGIEAYAKPDAPGVYVNDAKIASLGLRVRRGCSFHGLALNVNMDMSPFLRINPCGYAGMEMVQTSQLNGPATLIEAGNGLVKHMLKRLAAEQVIHTQGFENE</sequence>
<gene>
    <name evidence="6 12" type="primary">lipB</name>
    <name evidence="12" type="ORF">PRUB_a1501</name>
</gene>
<dbReference type="InterPro" id="IPR045864">
    <property type="entry name" value="aa-tRNA-synth_II/BPL/LPL"/>
</dbReference>
<protein>
    <recommendedName>
        <fullName evidence="6 7">Octanoyltransferase</fullName>
        <ecNumber evidence="6 7">2.3.1.181</ecNumber>
    </recommendedName>
    <alternativeName>
        <fullName evidence="6">Lipoate-protein ligase B</fullName>
    </alternativeName>
    <alternativeName>
        <fullName evidence="6">Lipoyl/octanoyl transferase</fullName>
    </alternativeName>
    <alternativeName>
        <fullName evidence="6">Octanoyl-[acyl-carrier-protein]-protein N-octanoyltransferase</fullName>
    </alternativeName>
</protein>
<feature type="active site" description="Acyl-thioester intermediate" evidence="6 8">
    <location>
        <position position="169"/>
    </location>
</feature>
<dbReference type="GO" id="GO:0033819">
    <property type="term" value="F:lipoyl(octanoyl) transferase activity"/>
    <property type="evidence" value="ECO:0007669"/>
    <property type="project" value="UniProtKB-EC"/>
</dbReference>
<dbReference type="HAMAP" id="MF_00013">
    <property type="entry name" value="LipB"/>
    <property type="match status" value="1"/>
</dbReference>
<evidence type="ECO:0000259" key="11">
    <source>
        <dbReference type="PROSITE" id="PS51733"/>
    </source>
</evidence>
<keyword evidence="2 6" id="KW-0963">Cytoplasm</keyword>
<evidence type="ECO:0000313" key="13">
    <source>
        <dbReference type="Proteomes" id="UP000016480"/>
    </source>
</evidence>
<accession>A0A8T0C8B4</accession>
<dbReference type="NCBIfam" id="NF010922">
    <property type="entry name" value="PRK14342.1"/>
    <property type="match status" value="1"/>
</dbReference>
<dbReference type="PROSITE" id="PS51733">
    <property type="entry name" value="BPL_LPL_CATALYTIC"/>
    <property type="match status" value="1"/>
</dbReference>
<dbReference type="Gene3D" id="3.30.930.10">
    <property type="entry name" value="Bira Bifunctional Protein, Domain 2"/>
    <property type="match status" value="1"/>
</dbReference>